<evidence type="ECO:0000256" key="6">
    <source>
        <dbReference type="SAM" id="MobiDB-lite"/>
    </source>
</evidence>
<evidence type="ECO:0000256" key="2">
    <source>
        <dbReference type="ARBA" id="ARBA00005272"/>
    </source>
</evidence>
<evidence type="ECO:0000313" key="9">
    <source>
        <dbReference type="Proteomes" id="UP001603013"/>
    </source>
</evidence>
<evidence type="ECO:0000256" key="5">
    <source>
        <dbReference type="ARBA" id="ARBA00023002"/>
    </source>
</evidence>
<dbReference type="EC" id="1.6.5.-" evidence="8"/>
<dbReference type="Gene3D" id="3.50.50.100">
    <property type="match status" value="1"/>
</dbReference>
<comment type="cofactor">
    <cofactor evidence="1">
        <name>FAD</name>
        <dbReference type="ChEBI" id="CHEBI:57692"/>
    </cofactor>
</comment>
<dbReference type="Proteomes" id="UP001603013">
    <property type="component" value="Unassembled WGS sequence"/>
</dbReference>
<organism evidence="8 9">
    <name type="scientific">Streptomyces lateritius</name>
    <dbReference type="NCBI Taxonomy" id="67313"/>
    <lineage>
        <taxon>Bacteria</taxon>
        <taxon>Bacillati</taxon>
        <taxon>Actinomycetota</taxon>
        <taxon>Actinomycetes</taxon>
        <taxon>Kitasatosporales</taxon>
        <taxon>Streptomycetaceae</taxon>
        <taxon>Streptomyces</taxon>
    </lineage>
</organism>
<dbReference type="GO" id="GO:0016491">
    <property type="term" value="F:oxidoreductase activity"/>
    <property type="evidence" value="ECO:0007669"/>
    <property type="project" value="UniProtKB-KW"/>
</dbReference>
<dbReference type="PRINTS" id="PR00469">
    <property type="entry name" value="PNDRDTASEII"/>
</dbReference>
<dbReference type="PANTHER" id="PTHR42913:SF3">
    <property type="entry name" value="64 KDA MITOCHONDRIAL NADH DEHYDROGENASE (EUROFUNG)"/>
    <property type="match status" value="1"/>
</dbReference>
<dbReference type="PRINTS" id="PR00368">
    <property type="entry name" value="FADPNR"/>
</dbReference>
<name>A0ABW6YH01_9ACTN</name>
<dbReference type="InterPro" id="IPR036188">
    <property type="entry name" value="FAD/NAD-bd_sf"/>
</dbReference>
<evidence type="ECO:0000256" key="3">
    <source>
        <dbReference type="ARBA" id="ARBA00022630"/>
    </source>
</evidence>
<comment type="caution">
    <text evidence="8">The sequence shown here is derived from an EMBL/GenBank/DDBJ whole genome shotgun (WGS) entry which is preliminary data.</text>
</comment>
<proteinExistence type="inferred from homology"/>
<gene>
    <name evidence="8" type="ORF">ACF05T_23870</name>
</gene>
<feature type="domain" description="FAD/NAD(P)-binding" evidence="7">
    <location>
        <begin position="7"/>
        <end position="278"/>
    </location>
</feature>
<evidence type="ECO:0000256" key="4">
    <source>
        <dbReference type="ARBA" id="ARBA00022827"/>
    </source>
</evidence>
<dbReference type="InterPro" id="IPR051169">
    <property type="entry name" value="NADH-Q_oxidoreductase"/>
</dbReference>
<dbReference type="EMBL" id="JBIBSM010000013">
    <property type="protein sequence ID" value="MFF8279126.1"/>
    <property type="molecule type" value="Genomic_DNA"/>
</dbReference>
<dbReference type="PANTHER" id="PTHR42913">
    <property type="entry name" value="APOPTOSIS-INDUCING FACTOR 1"/>
    <property type="match status" value="1"/>
</dbReference>
<dbReference type="InterPro" id="IPR023753">
    <property type="entry name" value="FAD/NAD-binding_dom"/>
</dbReference>
<keyword evidence="5 8" id="KW-0560">Oxidoreductase</keyword>
<sequence>MTENTGVIVIGGGYAGVMAANRLTQRADVAVTLINPRPTFVERIRLHQLVAGSHEAVVDYREVLREGVRLVVDTVTRIDAAERGVTLASGGTLGYDHLVYAVGSGSADPRVPGASEFAYPIATLEEARRLRPVLDAASATAAVTVVGGGPTGIETAAELAEEGRAVTLVCGGVLGPYLHRRGRRSVARRLAGLGVTVLEGPDTKVTAVTRDAVRLSGGRTLPSEVTVWTAGFGVPDLAARSGLSTDALGRLLTDETLTSVDDPRIVAAGDSAAPSNLPLRMSCQAAMPLGARAADTVLSRIAGEQPAPLNQVFAGQCVSLGRRAGIFQFAHRNDVALWFHVDGRPGAKLKEFVCKSVVKHLGDEARKPGSYSLHRVPGGAERRQLLRAATPPAPAATPAADRS</sequence>
<protein>
    <submittedName>
        <fullName evidence="8">NAD(P)/FAD-dependent oxidoreductase</fullName>
        <ecNumber evidence="8">1.6.5.-</ecNumber>
    </submittedName>
</protein>
<comment type="similarity">
    <text evidence="2">Belongs to the NADH dehydrogenase family.</text>
</comment>
<feature type="region of interest" description="Disordered" evidence="6">
    <location>
        <begin position="381"/>
        <end position="403"/>
    </location>
</feature>
<evidence type="ECO:0000256" key="1">
    <source>
        <dbReference type="ARBA" id="ARBA00001974"/>
    </source>
</evidence>
<accession>A0ABW6YH01</accession>
<evidence type="ECO:0000259" key="7">
    <source>
        <dbReference type="Pfam" id="PF07992"/>
    </source>
</evidence>
<keyword evidence="4" id="KW-0274">FAD</keyword>
<keyword evidence="9" id="KW-1185">Reference proteome</keyword>
<dbReference type="Pfam" id="PF07992">
    <property type="entry name" value="Pyr_redox_2"/>
    <property type="match status" value="1"/>
</dbReference>
<dbReference type="SUPFAM" id="SSF51905">
    <property type="entry name" value="FAD/NAD(P)-binding domain"/>
    <property type="match status" value="1"/>
</dbReference>
<reference evidence="8 9" key="1">
    <citation type="submission" date="2024-10" db="EMBL/GenBank/DDBJ databases">
        <title>The Natural Products Discovery Center: Release of the First 8490 Sequenced Strains for Exploring Actinobacteria Biosynthetic Diversity.</title>
        <authorList>
            <person name="Kalkreuter E."/>
            <person name="Kautsar S.A."/>
            <person name="Yang D."/>
            <person name="Bader C.D."/>
            <person name="Teijaro C.N."/>
            <person name="Fluegel L."/>
            <person name="Davis C.M."/>
            <person name="Simpson J.R."/>
            <person name="Lauterbach L."/>
            <person name="Steele A.D."/>
            <person name="Gui C."/>
            <person name="Meng S."/>
            <person name="Li G."/>
            <person name="Viehrig K."/>
            <person name="Ye F."/>
            <person name="Su P."/>
            <person name="Kiefer A.F."/>
            <person name="Nichols A."/>
            <person name="Cepeda A.J."/>
            <person name="Yan W."/>
            <person name="Fan B."/>
            <person name="Jiang Y."/>
            <person name="Adhikari A."/>
            <person name="Zheng C.-J."/>
            <person name="Schuster L."/>
            <person name="Cowan T.M."/>
            <person name="Smanski M.J."/>
            <person name="Chevrette M.G."/>
            <person name="De Carvalho L.P.S."/>
            <person name="Shen B."/>
        </authorList>
    </citation>
    <scope>NUCLEOTIDE SEQUENCE [LARGE SCALE GENOMIC DNA]</scope>
    <source>
        <strain evidence="8 9">NPDC015755</strain>
    </source>
</reference>
<evidence type="ECO:0000313" key="8">
    <source>
        <dbReference type="EMBL" id="MFF8279126.1"/>
    </source>
</evidence>
<keyword evidence="3" id="KW-0285">Flavoprotein</keyword>
<dbReference type="RefSeq" id="WP_391936168.1">
    <property type="nucleotide sequence ID" value="NZ_JBIBSM010000013.1"/>
</dbReference>